<comment type="caution">
    <text evidence="1">The sequence shown here is derived from an EMBL/GenBank/DDBJ whole genome shotgun (WGS) entry which is preliminary data.</text>
</comment>
<reference evidence="1" key="1">
    <citation type="submission" date="2020-08" db="EMBL/GenBank/DDBJ databases">
        <title>Multicomponent nature underlies the extraordinary mechanical properties of spider dragline silk.</title>
        <authorList>
            <person name="Kono N."/>
            <person name="Nakamura H."/>
            <person name="Mori M."/>
            <person name="Yoshida Y."/>
            <person name="Ohtoshi R."/>
            <person name="Malay A.D."/>
            <person name="Moran D.A.P."/>
            <person name="Tomita M."/>
            <person name="Numata K."/>
            <person name="Arakawa K."/>
        </authorList>
    </citation>
    <scope>NUCLEOTIDE SEQUENCE</scope>
</reference>
<keyword evidence="2" id="KW-1185">Reference proteome</keyword>
<dbReference type="Proteomes" id="UP000887013">
    <property type="component" value="Unassembled WGS sequence"/>
</dbReference>
<dbReference type="AlphaFoldDB" id="A0A8X6P4P8"/>
<protein>
    <submittedName>
        <fullName evidence="1">Uncharacterized protein</fullName>
    </submittedName>
</protein>
<name>A0A8X6P4P8_NEPPI</name>
<evidence type="ECO:0000313" key="2">
    <source>
        <dbReference type="Proteomes" id="UP000887013"/>
    </source>
</evidence>
<gene>
    <name evidence="1" type="ORF">NPIL_218071</name>
</gene>
<sequence>MVKIKEFAVILTHRTQLLPSCGSALCESTPKRVVVDFLMLLILLRRLIRTQSTRWKMRFNAPQDAAEENIEPETCIPESIQPIVTQNSPFQIQCNDFEEVEK</sequence>
<dbReference type="EMBL" id="BMAW01016227">
    <property type="protein sequence ID" value="GFT48024.1"/>
    <property type="molecule type" value="Genomic_DNA"/>
</dbReference>
<organism evidence="1 2">
    <name type="scientific">Nephila pilipes</name>
    <name type="common">Giant wood spider</name>
    <name type="synonym">Nephila maculata</name>
    <dbReference type="NCBI Taxonomy" id="299642"/>
    <lineage>
        <taxon>Eukaryota</taxon>
        <taxon>Metazoa</taxon>
        <taxon>Ecdysozoa</taxon>
        <taxon>Arthropoda</taxon>
        <taxon>Chelicerata</taxon>
        <taxon>Arachnida</taxon>
        <taxon>Araneae</taxon>
        <taxon>Araneomorphae</taxon>
        <taxon>Entelegynae</taxon>
        <taxon>Araneoidea</taxon>
        <taxon>Nephilidae</taxon>
        <taxon>Nephila</taxon>
    </lineage>
</organism>
<evidence type="ECO:0000313" key="1">
    <source>
        <dbReference type="EMBL" id="GFT48024.1"/>
    </source>
</evidence>
<proteinExistence type="predicted"/>
<accession>A0A8X6P4P8</accession>